<dbReference type="Proteomes" id="UP000187735">
    <property type="component" value="Chromosome"/>
</dbReference>
<keyword evidence="3 5" id="KW-1133">Transmembrane helix</keyword>
<proteinExistence type="predicted"/>
<feature type="domain" description="ABC-2 type transporter transmembrane" evidence="6">
    <location>
        <begin position="36"/>
        <end position="235"/>
    </location>
</feature>
<dbReference type="OrthoDB" id="229421at2"/>
<dbReference type="STRING" id="1891926.Fuma_04101"/>
<evidence type="ECO:0000256" key="3">
    <source>
        <dbReference type="ARBA" id="ARBA00022989"/>
    </source>
</evidence>
<protein>
    <submittedName>
        <fullName evidence="7">ABC-type transport system involved in multi-copper enzyme maturation, permease component</fullName>
    </submittedName>
</protein>
<comment type="subcellular location">
    <subcellularLocation>
        <location evidence="1">Membrane</location>
        <topology evidence="1">Multi-pass membrane protein</topology>
    </subcellularLocation>
</comment>
<evidence type="ECO:0000259" key="6">
    <source>
        <dbReference type="Pfam" id="PF12698"/>
    </source>
</evidence>
<dbReference type="Pfam" id="PF12698">
    <property type="entry name" value="ABC2_membrane_3"/>
    <property type="match status" value="1"/>
</dbReference>
<feature type="transmembrane region" description="Helical" evidence="5">
    <location>
        <begin position="180"/>
        <end position="209"/>
    </location>
</feature>
<dbReference type="EMBL" id="CP017641">
    <property type="protein sequence ID" value="APZ94469.1"/>
    <property type="molecule type" value="Genomic_DNA"/>
</dbReference>
<accession>A0A1P8WK84</accession>
<dbReference type="PANTHER" id="PTHR43471">
    <property type="entry name" value="ABC TRANSPORTER PERMEASE"/>
    <property type="match status" value="1"/>
</dbReference>
<evidence type="ECO:0000256" key="4">
    <source>
        <dbReference type="ARBA" id="ARBA00023136"/>
    </source>
</evidence>
<dbReference type="AlphaFoldDB" id="A0A1P8WK84"/>
<feature type="transmembrane region" description="Helical" evidence="5">
    <location>
        <begin position="107"/>
        <end position="137"/>
    </location>
</feature>
<feature type="transmembrane region" description="Helical" evidence="5">
    <location>
        <begin position="354"/>
        <end position="378"/>
    </location>
</feature>
<reference evidence="7 8" key="1">
    <citation type="journal article" date="2016" name="Front. Microbiol.">
        <title>Fuerstia marisgermanicae gen. nov., sp. nov., an Unusual Member of the Phylum Planctomycetes from the German Wadden Sea.</title>
        <authorList>
            <person name="Kohn T."/>
            <person name="Heuer A."/>
            <person name="Jogler M."/>
            <person name="Vollmers J."/>
            <person name="Boedeker C."/>
            <person name="Bunk B."/>
            <person name="Rast P."/>
            <person name="Borchert D."/>
            <person name="Glockner I."/>
            <person name="Freese H.M."/>
            <person name="Klenk H.P."/>
            <person name="Overmann J."/>
            <person name="Kaster A.K."/>
            <person name="Rohde M."/>
            <person name="Wiegand S."/>
            <person name="Jogler C."/>
        </authorList>
    </citation>
    <scope>NUCLEOTIDE SEQUENCE [LARGE SCALE GENOMIC DNA]</scope>
    <source>
        <strain evidence="7 8">NH11</strain>
    </source>
</reference>
<feature type="transmembrane region" description="Helical" evidence="5">
    <location>
        <begin position="21"/>
        <end position="39"/>
    </location>
</feature>
<keyword evidence="8" id="KW-1185">Reference proteome</keyword>
<feature type="transmembrane region" description="Helical" evidence="5">
    <location>
        <begin position="537"/>
        <end position="555"/>
    </location>
</feature>
<dbReference type="GO" id="GO:0016020">
    <property type="term" value="C:membrane"/>
    <property type="evidence" value="ECO:0007669"/>
    <property type="project" value="UniProtKB-SubCell"/>
</dbReference>
<keyword evidence="2 5" id="KW-0812">Transmembrane</keyword>
<keyword evidence="4 5" id="KW-0472">Membrane</keyword>
<evidence type="ECO:0000256" key="2">
    <source>
        <dbReference type="ARBA" id="ARBA00022692"/>
    </source>
</evidence>
<feature type="transmembrane region" description="Helical" evidence="5">
    <location>
        <begin position="229"/>
        <end position="255"/>
    </location>
</feature>
<dbReference type="InterPro" id="IPR013525">
    <property type="entry name" value="ABC2_TM"/>
</dbReference>
<feature type="transmembrane region" description="Helical" evidence="5">
    <location>
        <begin position="508"/>
        <end position="530"/>
    </location>
</feature>
<dbReference type="GO" id="GO:0140359">
    <property type="term" value="F:ABC-type transporter activity"/>
    <property type="evidence" value="ECO:0007669"/>
    <property type="project" value="InterPro"/>
</dbReference>
<name>A0A1P8WK84_9PLAN</name>
<sequence length="600" mass="64430">MFAGPIFAREALTAPRRLRHYLLRSGYVAFLLVLMYTIRQATIGFQDTKFSGDIATYGNFVFGVLALLQLTLGMFFATLFTAANIAQEKDRRTLILLLMTDMRSRELAYGKLLASWLIVGVLVAASVPVFCALRLLGGVTWSQVFWAEAIIVSTTLAAGAWGCFVAFWREKTFQTLAISVIGVVLFVAVAEGLVVLLGAESAIGAWAAYASPYRALFAVLNPLSATTNGIARVSAVESVCVLLALAAGLSLYTVARLRVWNPSQSLRQSAMEQPALDQSATVAEGTTAAAASTPSVEAVPQRKTHRAVWDNPVTWKEIVTRGYGRKVVVIKLAYVLLAGLIGYGILSSSVDRDALVLGMVSPGAAAFLAIGVISLLLINAQAVTSISTERDSNTLDILLATDISAKEFMTGKILGALWNAREMIIVPIALIVWMLVTGRSSLLSVENLIYIVVAYSVLSLFSVMLGLHAGLTYENSRSAIGNSLGTMFFLFVGIFIFMLLLVEARSSFAIQMQSFIVFIGLGSIGLYSSLTHKNPSSALTIAAMMLPFLTFYAITDFLLGGTLGVCFWICVAYGFAAIAMLIPSISDFDVALGRTTHDAG</sequence>
<organism evidence="7 8">
    <name type="scientific">Fuerstiella marisgermanici</name>
    <dbReference type="NCBI Taxonomy" id="1891926"/>
    <lineage>
        <taxon>Bacteria</taxon>
        <taxon>Pseudomonadati</taxon>
        <taxon>Planctomycetota</taxon>
        <taxon>Planctomycetia</taxon>
        <taxon>Planctomycetales</taxon>
        <taxon>Planctomycetaceae</taxon>
        <taxon>Fuerstiella</taxon>
    </lineage>
</organism>
<evidence type="ECO:0000256" key="5">
    <source>
        <dbReference type="SAM" id="Phobius"/>
    </source>
</evidence>
<feature type="transmembrane region" description="Helical" evidence="5">
    <location>
        <begin position="143"/>
        <end position="168"/>
    </location>
</feature>
<feature type="transmembrane region" description="Helical" evidence="5">
    <location>
        <begin position="416"/>
        <end position="436"/>
    </location>
</feature>
<evidence type="ECO:0000313" key="7">
    <source>
        <dbReference type="EMBL" id="APZ94469.1"/>
    </source>
</evidence>
<dbReference type="PANTHER" id="PTHR43471:SF12">
    <property type="entry name" value="HYPOTHETICAL MEMBRANE PROTEIN, CONSERVED"/>
    <property type="match status" value="1"/>
</dbReference>
<feature type="transmembrane region" description="Helical" evidence="5">
    <location>
        <begin position="479"/>
        <end position="502"/>
    </location>
</feature>
<evidence type="ECO:0000313" key="8">
    <source>
        <dbReference type="Proteomes" id="UP000187735"/>
    </source>
</evidence>
<gene>
    <name evidence="7" type="ORF">Fuma_04101</name>
</gene>
<dbReference type="RefSeq" id="WP_077025768.1">
    <property type="nucleotide sequence ID" value="NZ_CP017641.1"/>
</dbReference>
<feature type="transmembrane region" description="Helical" evidence="5">
    <location>
        <begin position="328"/>
        <end position="348"/>
    </location>
</feature>
<evidence type="ECO:0000256" key="1">
    <source>
        <dbReference type="ARBA" id="ARBA00004141"/>
    </source>
</evidence>
<feature type="transmembrane region" description="Helical" evidence="5">
    <location>
        <begin position="59"/>
        <end position="86"/>
    </location>
</feature>
<feature type="transmembrane region" description="Helical" evidence="5">
    <location>
        <begin position="448"/>
        <end position="467"/>
    </location>
</feature>
<feature type="transmembrane region" description="Helical" evidence="5">
    <location>
        <begin position="561"/>
        <end position="582"/>
    </location>
</feature>
<dbReference type="KEGG" id="fmr:Fuma_04101"/>